<dbReference type="InterPro" id="IPR031778">
    <property type="entry name" value="Sortilin_N"/>
</dbReference>
<evidence type="ECO:0000256" key="3">
    <source>
        <dbReference type="SAM" id="SignalP"/>
    </source>
</evidence>
<evidence type="ECO:0000256" key="2">
    <source>
        <dbReference type="SAM" id="MobiDB-lite"/>
    </source>
</evidence>
<keyword evidence="3" id="KW-0732">Signal</keyword>
<feature type="region of interest" description="Disordered" evidence="2">
    <location>
        <begin position="852"/>
        <end position="873"/>
    </location>
</feature>
<feature type="domain" description="Sortilin N-terminal" evidence="4">
    <location>
        <begin position="138"/>
        <end position="264"/>
    </location>
</feature>
<dbReference type="Proteomes" id="UP001596114">
    <property type="component" value="Unassembled WGS sequence"/>
</dbReference>
<dbReference type="SUPFAM" id="SSF50939">
    <property type="entry name" value="Sialidases"/>
    <property type="match status" value="2"/>
</dbReference>
<dbReference type="Gene3D" id="2.130.10.10">
    <property type="entry name" value="YVTN repeat-like/Quinoprotein amine dehydrogenase"/>
    <property type="match status" value="4"/>
</dbReference>
<reference evidence="6" key="1">
    <citation type="journal article" date="2019" name="Int. J. Syst. Evol. Microbiol.">
        <title>The Global Catalogue of Microorganisms (GCM) 10K type strain sequencing project: providing services to taxonomists for standard genome sequencing and annotation.</title>
        <authorList>
            <consortium name="The Broad Institute Genomics Platform"/>
            <consortium name="The Broad Institute Genome Sequencing Center for Infectious Disease"/>
            <person name="Wu L."/>
            <person name="Ma J."/>
        </authorList>
    </citation>
    <scope>NUCLEOTIDE SEQUENCE [LARGE SCALE GENOMIC DNA]</scope>
    <source>
        <strain evidence="6">CGMCC 1.16619</strain>
    </source>
</reference>
<sequence>MSRTRHRVLSLAILSALVSLPALAATAPAAPRTADNKTIENKGPFAELHFRDLGPAVAGGRVAAAVGIPGDPLTYYVGAAAGGVWKTTDGGEHWKPIFEHEASASIGAIALAPSNPNLVWVGTGESNIRNDIVDGAGVYLSTDAGKSFKRMGLADAGQIGKIIVDPHDPDHVLVAALGHAWGPNAERGVFETTDGGKHWHKTLFVDNQTGAIDMAMAPGNPQVLFAATWEVVRHPWNLIDGGKGSGLWRSTDGGANWEKLTDDLPKGPLGRIAVATAPSDPQRVYTLIETKPGQGLLFVSHDLGDKWTEVSDNHQLDVRPFYFSRFVVAPTDADKLYFMSFHLIQSDDGGKTAHVADKDVHPDHHALWIDPANPQRILQGNDGGAYLSQNGGKSWRFLDALPIEQDYMVAADSRTPYTLCAGLQDNAGWCGPASSLADKVLGANDWFNVVGGDGEYVVPAPSDPNLIYNDAQDGALSVFHRDSKRSDFIMPYLHGPGFVNDLPLTEAKYRFNWTTPIAVDPHDASTVYAGANVVLKSTDAGLTWAPISADLTRNDKAKQALSGGPVNLDLSGAETYDTVLSLTIAPSDPRVLWAGTDDGLVQLTRDGGAHWANVTPAGAPKWARVYQVGVSASQPGHAYVGFDAHELDDRHAYVYRTDNFGKSWTRIDKGLPDAPVSVVREDPDHADVLVAGTDTGGWISRDNGGHWSPLGAGFPTVPVVDVKFVQGDLVLATHGRGIFVFDHFAPLAEYSDAIAKQPLYLFTPRAGIDFVRWSRGEGAEPLYTVHNAPDGVLIDYSVPKAIKAGKHDKHGAVTLTVRDSAGKLVATRYTNAKAGVNRYAWNMHYDGATRLDFDKPQSDDENKDKDGNNCHGPIALPGTYQVTVSADGHSASESVILKADPNQKPAPEARQAILQHALAARNELSTLNDMLNRVGSMRTTLKQFEDKAGDDARYADALKLAKKLDTELGKFRDSIYAPGVQHDVLEDELKQLSDLHGSVQALAGYGFSDLQGQMPTPALLEMAQQLDGQVRVRVSQFNALLAGDVVSYNHAAYAAGAPTLMTGEPAGGVAFAP</sequence>
<feature type="compositionally biased region" description="Basic and acidic residues" evidence="2">
    <location>
        <begin position="852"/>
        <end position="868"/>
    </location>
</feature>
<dbReference type="PANTHER" id="PTHR43739:SF5">
    <property type="entry name" value="EXO-ALPHA-SIALIDASE"/>
    <property type="match status" value="1"/>
</dbReference>
<name>A0ABW0QNE7_9GAMM</name>
<protein>
    <recommendedName>
        <fullName evidence="4">Sortilin N-terminal domain-containing protein</fullName>
    </recommendedName>
</protein>
<keyword evidence="1" id="KW-0677">Repeat</keyword>
<evidence type="ECO:0000313" key="6">
    <source>
        <dbReference type="Proteomes" id="UP001596114"/>
    </source>
</evidence>
<dbReference type="CDD" id="cd15482">
    <property type="entry name" value="Sialidase_non-viral"/>
    <property type="match status" value="2"/>
</dbReference>
<dbReference type="InterPro" id="IPR015943">
    <property type="entry name" value="WD40/YVTN_repeat-like_dom_sf"/>
</dbReference>
<keyword evidence="6" id="KW-1185">Reference proteome</keyword>
<dbReference type="EMBL" id="JBHSNF010000001">
    <property type="protein sequence ID" value="MFC5524214.1"/>
    <property type="molecule type" value="Genomic_DNA"/>
</dbReference>
<dbReference type="RefSeq" id="WP_377316209.1">
    <property type="nucleotide sequence ID" value="NZ_JBHSNF010000001.1"/>
</dbReference>
<feature type="chain" id="PRO_5045457001" description="Sortilin N-terminal domain-containing protein" evidence="3">
    <location>
        <begin position="25"/>
        <end position="1073"/>
    </location>
</feature>
<evidence type="ECO:0000256" key="1">
    <source>
        <dbReference type="ARBA" id="ARBA00022737"/>
    </source>
</evidence>
<feature type="signal peptide" evidence="3">
    <location>
        <begin position="1"/>
        <end position="24"/>
    </location>
</feature>
<evidence type="ECO:0000259" key="4">
    <source>
        <dbReference type="Pfam" id="PF15902"/>
    </source>
</evidence>
<organism evidence="5 6">
    <name type="scientific">Rhodanobacter ginsengisoli</name>
    <dbReference type="NCBI Taxonomy" id="418646"/>
    <lineage>
        <taxon>Bacteria</taxon>
        <taxon>Pseudomonadati</taxon>
        <taxon>Pseudomonadota</taxon>
        <taxon>Gammaproteobacteria</taxon>
        <taxon>Lysobacterales</taxon>
        <taxon>Rhodanobacteraceae</taxon>
        <taxon>Rhodanobacter</taxon>
    </lineage>
</organism>
<accession>A0ABW0QNE7</accession>
<dbReference type="InterPro" id="IPR036278">
    <property type="entry name" value="Sialidase_sf"/>
</dbReference>
<dbReference type="PANTHER" id="PTHR43739">
    <property type="entry name" value="XYLOGLUCANASE (EUROFUNG)"/>
    <property type="match status" value="1"/>
</dbReference>
<dbReference type="InterPro" id="IPR052025">
    <property type="entry name" value="Xyloglucanase_GH74"/>
</dbReference>
<gene>
    <name evidence="5" type="ORF">ACFPPA_00510</name>
</gene>
<dbReference type="Pfam" id="PF15902">
    <property type="entry name" value="Sortilin-Vps10"/>
    <property type="match status" value="1"/>
</dbReference>
<proteinExistence type="predicted"/>
<comment type="caution">
    <text evidence="5">The sequence shown here is derived from an EMBL/GenBank/DDBJ whole genome shotgun (WGS) entry which is preliminary data.</text>
</comment>
<evidence type="ECO:0000313" key="5">
    <source>
        <dbReference type="EMBL" id="MFC5524214.1"/>
    </source>
</evidence>